<evidence type="ECO:0000313" key="7">
    <source>
        <dbReference type="EMBL" id="KAE8153643.1"/>
    </source>
</evidence>
<dbReference type="Pfam" id="PF03171">
    <property type="entry name" value="2OG-FeII_Oxy"/>
    <property type="match status" value="1"/>
</dbReference>
<name>A0A5N6U4S3_ASPAV</name>
<keyword evidence="2 5" id="KW-0479">Metal-binding</keyword>
<dbReference type="GO" id="GO:0046872">
    <property type="term" value="F:metal ion binding"/>
    <property type="evidence" value="ECO:0007669"/>
    <property type="project" value="UniProtKB-KW"/>
</dbReference>
<dbReference type="PANTHER" id="PTHR10209">
    <property type="entry name" value="OXIDOREDUCTASE, 2OG-FE II OXYGENASE FAMILY PROTEIN"/>
    <property type="match status" value="1"/>
</dbReference>
<evidence type="ECO:0000259" key="6">
    <source>
        <dbReference type="PROSITE" id="PS51471"/>
    </source>
</evidence>
<dbReference type="InterPro" id="IPR005123">
    <property type="entry name" value="Oxoglu/Fe-dep_dioxygenase_dom"/>
</dbReference>
<dbReference type="GO" id="GO:0044283">
    <property type="term" value="P:small molecule biosynthetic process"/>
    <property type="evidence" value="ECO:0007669"/>
    <property type="project" value="UniProtKB-ARBA"/>
</dbReference>
<keyword evidence="4 5" id="KW-0408">Iron</keyword>
<dbReference type="EMBL" id="ML742037">
    <property type="protein sequence ID" value="KAE8153643.1"/>
    <property type="molecule type" value="Genomic_DNA"/>
</dbReference>
<evidence type="ECO:0000256" key="2">
    <source>
        <dbReference type="ARBA" id="ARBA00022723"/>
    </source>
</evidence>
<organism evidence="7 8">
    <name type="scientific">Aspergillus avenaceus</name>
    <dbReference type="NCBI Taxonomy" id="36643"/>
    <lineage>
        <taxon>Eukaryota</taxon>
        <taxon>Fungi</taxon>
        <taxon>Dikarya</taxon>
        <taxon>Ascomycota</taxon>
        <taxon>Pezizomycotina</taxon>
        <taxon>Eurotiomycetes</taxon>
        <taxon>Eurotiomycetidae</taxon>
        <taxon>Eurotiales</taxon>
        <taxon>Aspergillaceae</taxon>
        <taxon>Aspergillus</taxon>
        <taxon>Aspergillus subgen. Circumdati</taxon>
    </lineage>
</organism>
<dbReference type="PANTHER" id="PTHR10209:SF867">
    <property type="entry name" value="2-OXOGLUTARATE (2OG) AND FE(II)-DEPENDENT OXYGENASE SUPERFAMILY PROTEIN"/>
    <property type="match status" value="1"/>
</dbReference>
<keyword evidence="3 5" id="KW-0560">Oxidoreductase</keyword>
<gene>
    <name evidence="7" type="ORF">BDV25DRAFT_127143</name>
</gene>
<reference evidence="7 8" key="1">
    <citation type="submission" date="2019-04" db="EMBL/GenBank/DDBJ databases">
        <title>Friends and foes A comparative genomics study of 23 Aspergillus species from section Flavi.</title>
        <authorList>
            <consortium name="DOE Joint Genome Institute"/>
            <person name="Kjaerbolling I."/>
            <person name="Vesth T."/>
            <person name="Frisvad J.C."/>
            <person name="Nybo J.L."/>
            <person name="Theobald S."/>
            <person name="Kildgaard S."/>
            <person name="Isbrandt T."/>
            <person name="Kuo A."/>
            <person name="Sato A."/>
            <person name="Lyhne E.K."/>
            <person name="Kogle M.E."/>
            <person name="Wiebenga A."/>
            <person name="Kun R.S."/>
            <person name="Lubbers R.J."/>
            <person name="Makela M.R."/>
            <person name="Barry K."/>
            <person name="Chovatia M."/>
            <person name="Clum A."/>
            <person name="Daum C."/>
            <person name="Haridas S."/>
            <person name="He G."/>
            <person name="LaButti K."/>
            <person name="Lipzen A."/>
            <person name="Mondo S."/>
            <person name="Riley R."/>
            <person name="Salamov A."/>
            <person name="Simmons B.A."/>
            <person name="Magnuson J.K."/>
            <person name="Henrissat B."/>
            <person name="Mortensen U.H."/>
            <person name="Larsen T.O."/>
            <person name="Devries R.P."/>
            <person name="Grigoriev I.V."/>
            <person name="Machida M."/>
            <person name="Baker S.E."/>
            <person name="Andersen M.R."/>
        </authorList>
    </citation>
    <scope>NUCLEOTIDE SEQUENCE [LARGE SCALE GENOMIC DNA]</scope>
    <source>
        <strain evidence="7 8">IBT 18842</strain>
    </source>
</reference>
<dbReference type="SUPFAM" id="SSF51197">
    <property type="entry name" value="Clavaminate synthase-like"/>
    <property type="match status" value="1"/>
</dbReference>
<sequence>MSKSPQSRNESSDDFEQVPVIDVSALSSRDPHRRQDLAAQIYYACTKVGFFYISNHGISQELLDSVHNAARRFFALPSEQKMEYYVGKSQKYRGFMPIYTEQMADMEIGDDTKNSSTGALLESFDIGYEIPLDPERTANDTLPPDTYSLYGENQWPIEEVLSGFRDIYTRYCAEALRLSRSLMRCFALALNLEEDYFDSMMKYPGVTSRMLHYPPQPVQGEIMLGLGAHMDYECFTILSQDNVPALQVQNMRGEWVLVPPIPGILVVNIGDCLSIWTNKIFRSTIHRVINLTGEERYSIPFFFGVDYDATVSVLPNCISEERPMCENPFKAGQFVRAQLAKSYVAYQGEGSGDS</sequence>
<dbReference type="InterPro" id="IPR027443">
    <property type="entry name" value="IPNS-like_sf"/>
</dbReference>
<evidence type="ECO:0000313" key="8">
    <source>
        <dbReference type="Proteomes" id="UP000325780"/>
    </source>
</evidence>
<dbReference type="InterPro" id="IPR026992">
    <property type="entry name" value="DIOX_N"/>
</dbReference>
<dbReference type="PROSITE" id="PS51471">
    <property type="entry name" value="FE2OG_OXY"/>
    <property type="match status" value="1"/>
</dbReference>
<proteinExistence type="inferred from homology"/>
<dbReference type="Pfam" id="PF14226">
    <property type="entry name" value="DIOX_N"/>
    <property type="match status" value="1"/>
</dbReference>
<comment type="similarity">
    <text evidence="1 5">Belongs to the iron/ascorbate-dependent oxidoreductase family.</text>
</comment>
<dbReference type="AlphaFoldDB" id="A0A5N6U4S3"/>
<dbReference type="InterPro" id="IPR044861">
    <property type="entry name" value="IPNS-like_FE2OG_OXY"/>
</dbReference>
<evidence type="ECO:0000256" key="1">
    <source>
        <dbReference type="ARBA" id="ARBA00008056"/>
    </source>
</evidence>
<dbReference type="GO" id="GO:0016491">
    <property type="term" value="F:oxidoreductase activity"/>
    <property type="evidence" value="ECO:0007669"/>
    <property type="project" value="UniProtKB-KW"/>
</dbReference>
<evidence type="ECO:0000256" key="4">
    <source>
        <dbReference type="ARBA" id="ARBA00023004"/>
    </source>
</evidence>
<dbReference type="PRINTS" id="PR00682">
    <property type="entry name" value="IPNSYNTHASE"/>
</dbReference>
<evidence type="ECO:0000256" key="3">
    <source>
        <dbReference type="ARBA" id="ARBA00023002"/>
    </source>
</evidence>
<evidence type="ECO:0000256" key="5">
    <source>
        <dbReference type="RuleBase" id="RU003682"/>
    </source>
</evidence>
<protein>
    <submittedName>
        <fullName evidence="7">Clavaminate synthase-like protein</fullName>
    </submittedName>
</protein>
<accession>A0A5N6U4S3</accession>
<keyword evidence="8" id="KW-1185">Reference proteome</keyword>
<dbReference type="Gene3D" id="2.60.120.330">
    <property type="entry name" value="B-lactam Antibiotic, Isopenicillin N Synthase, Chain"/>
    <property type="match status" value="1"/>
</dbReference>
<feature type="domain" description="Fe2OG dioxygenase" evidence="6">
    <location>
        <begin position="196"/>
        <end position="305"/>
    </location>
</feature>
<dbReference type="OrthoDB" id="288590at2759"/>
<dbReference type="Proteomes" id="UP000325780">
    <property type="component" value="Unassembled WGS sequence"/>
</dbReference>